<feature type="compositionally biased region" description="Low complexity" evidence="1">
    <location>
        <begin position="41"/>
        <end position="55"/>
    </location>
</feature>
<dbReference type="RefSeq" id="WP_006882375.1">
    <property type="nucleotide sequence ID" value="NZ_AOIU01000008.1"/>
</dbReference>
<gene>
    <name evidence="2" type="ORF">C475_03514</name>
</gene>
<evidence type="ECO:0000313" key="3">
    <source>
        <dbReference type="Proteomes" id="UP000011626"/>
    </source>
</evidence>
<dbReference type="EMBL" id="AOIU01000008">
    <property type="protein sequence ID" value="ELZ29253.1"/>
    <property type="molecule type" value="Genomic_DNA"/>
</dbReference>
<comment type="caution">
    <text evidence="2">The sequence shown here is derived from an EMBL/GenBank/DDBJ whole genome shotgun (WGS) entry which is preliminary data.</text>
</comment>
<evidence type="ECO:0008006" key="4">
    <source>
        <dbReference type="Google" id="ProtNLM"/>
    </source>
</evidence>
<dbReference type="AlphaFoldDB" id="M0D321"/>
<dbReference type="STRING" id="797114.C475_03514"/>
<dbReference type="OrthoDB" id="275667at2157"/>
<sequence length="328" mass="34917">MDWDRRRYLGLLAAALAGTAGCLGNGGDATVTDLGSGAGDGDLTATPTATGPPTVTDRRTTDRRTATAPRTTPAPSLVLDSVEPTGDASLTVYPPKLASILREAAAGDGPVRAVADAFVYAPVPVVPSFDAVAIDDPHGDAGGTYAVDCEGGTYHEMTLQAEEVPSEEADDPTPVSSFRAPYRELVVDALTEPAARTQVAPQTERGEWVREHFFGEYVAYEGQTYRGRAVHPTDAVFFSTEVWYVCSLSPVDDADDSVRLRLPEIDPAVRNTVDGALEEWSKNERAPAAAGPPLDESVRAFADGTDRILTHTHAYDPSVRSRDERESG</sequence>
<organism evidence="2 3">
    <name type="scientific">Halosimplex carlsbadense 2-9-1</name>
    <dbReference type="NCBI Taxonomy" id="797114"/>
    <lineage>
        <taxon>Archaea</taxon>
        <taxon>Methanobacteriati</taxon>
        <taxon>Methanobacteriota</taxon>
        <taxon>Stenosarchaea group</taxon>
        <taxon>Halobacteria</taxon>
        <taxon>Halobacteriales</taxon>
        <taxon>Haloarculaceae</taxon>
        <taxon>Halosimplex</taxon>
    </lineage>
</organism>
<keyword evidence="3" id="KW-1185">Reference proteome</keyword>
<proteinExistence type="predicted"/>
<protein>
    <recommendedName>
        <fullName evidence="4">Lipoprotein</fullName>
    </recommendedName>
</protein>
<dbReference type="PATRIC" id="fig|797114.5.peg.712"/>
<reference evidence="2 3" key="1">
    <citation type="journal article" date="2014" name="PLoS Genet.">
        <title>Phylogenetically driven sequencing of extremely halophilic archaea reveals strategies for static and dynamic osmo-response.</title>
        <authorList>
            <person name="Becker E.A."/>
            <person name="Seitzer P.M."/>
            <person name="Tritt A."/>
            <person name="Larsen D."/>
            <person name="Krusor M."/>
            <person name="Yao A.I."/>
            <person name="Wu D."/>
            <person name="Madern D."/>
            <person name="Eisen J.A."/>
            <person name="Darling A.E."/>
            <person name="Facciotti M.T."/>
        </authorList>
    </citation>
    <scope>NUCLEOTIDE SEQUENCE [LARGE SCALE GENOMIC DNA]</scope>
    <source>
        <strain evidence="2 3">2-9-1</strain>
    </source>
</reference>
<feature type="compositionally biased region" description="Basic and acidic residues" evidence="1">
    <location>
        <begin position="56"/>
        <end position="65"/>
    </location>
</feature>
<evidence type="ECO:0000313" key="2">
    <source>
        <dbReference type="EMBL" id="ELZ29253.1"/>
    </source>
</evidence>
<feature type="region of interest" description="Disordered" evidence="1">
    <location>
        <begin position="38"/>
        <end position="82"/>
    </location>
</feature>
<name>M0D321_9EURY</name>
<evidence type="ECO:0000256" key="1">
    <source>
        <dbReference type="SAM" id="MobiDB-lite"/>
    </source>
</evidence>
<accession>M0D321</accession>
<feature type="compositionally biased region" description="Low complexity" evidence="1">
    <location>
        <begin position="66"/>
        <end position="75"/>
    </location>
</feature>
<dbReference type="PROSITE" id="PS51257">
    <property type="entry name" value="PROKAR_LIPOPROTEIN"/>
    <property type="match status" value="1"/>
</dbReference>
<dbReference type="Proteomes" id="UP000011626">
    <property type="component" value="Unassembled WGS sequence"/>
</dbReference>